<proteinExistence type="predicted"/>
<accession>A0A4S8LFG5</accession>
<evidence type="ECO:0000313" key="2">
    <source>
        <dbReference type="Proteomes" id="UP000297245"/>
    </source>
</evidence>
<evidence type="ECO:0000313" key="1">
    <source>
        <dbReference type="EMBL" id="THU87737.1"/>
    </source>
</evidence>
<keyword evidence="2" id="KW-1185">Reference proteome</keyword>
<reference evidence="1 2" key="1">
    <citation type="journal article" date="2019" name="Nat. Ecol. Evol.">
        <title>Megaphylogeny resolves global patterns of mushroom evolution.</title>
        <authorList>
            <person name="Varga T."/>
            <person name="Krizsan K."/>
            <person name="Foldi C."/>
            <person name="Dima B."/>
            <person name="Sanchez-Garcia M."/>
            <person name="Sanchez-Ramirez S."/>
            <person name="Szollosi G.J."/>
            <person name="Szarkandi J.G."/>
            <person name="Papp V."/>
            <person name="Albert L."/>
            <person name="Andreopoulos W."/>
            <person name="Angelini C."/>
            <person name="Antonin V."/>
            <person name="Barry K.W."/>
            <person name="Bougher N.L."/>
            <person name="Buchanan P."/>
            <person name="Buyck B."/>
            <person name="Bense V."/>
            <person name="Catcheside P."/>
            <person name="Chovatia M."/>
            <person name="Cooper J."/>
            <person name="Damon W."/>
            <person name="Desjardin D."/>
            <person name="Finy P."/>
            <person name="Geml J."/>
            <person name="Haridas S."/>
            <person name="Hughes K."/>
            <person name="Justo A."/>
            <person name="Karasinski D."/>
            <person name="Kautmanova I."/>
            <person name="Kiss B."/>
            <person name="Kocsube S."/>
            <person name="Kotiranta H."/>
            <person name="LaButti K.M."/>
            <person name="Lechner B.E."/>
            <person name="Liimatainen K."/>
            <person name="Lipzen A."/>
            <person name="Lukacs Z."/>
            <person name="Mihaltcheva S."/>
            <person name="Morgado L.N."/>
            <person name="Niskanen T."/>
            <person name="Noordeloos M.E."/>
            <person name="Ohm R.A."/>
            <person name="Ortiz-Santana B."/>
            <person name="Ovrebo C."/>
            <person name="Racz N."/>
            <person name="Riley R."/>
            <person name="Savchenko A."/>
            <person name="Shiryaev A."/>
            <person name="Soop K."/>
            <person name="Spirin V."/>
            <person name="Szebenyi C."/>
            <person name="Tomsovsky M."/>
            <person name="Tulloss R.E."/>
            <person name="Uehling J."/>
            <person name="Grigoriev I.V."/>
            <person name="Vagvolgyi C."/>
            <person name="Papp T."/>
            <person name="Martin F.M."/>
            <person name="Miettinen O."/>
            <person name="Hibbett D.S."/>
            <person name="Nagy L.G."/>
        </authorList>
    </citation>
    <scope>NUCLEOTIDE SEQUENCE [LARGE SCALE GENOMIC DNA]</scope>
    <source>
        <strain evidence="1 2">CBS 962.96</strain>
    </source>
</reference>
<dbReference type="EMBL" id="ML179437">
    <property type="protein sequence ID" value="THU87737.1"/>
    <property type="molecule type" value="Genomic_DNA"/>
</dbReference>
<gene>
    <name evidence="1" type="ORF">K435DRAFT_866986</name>
</gene>
<name>A0A4S8LFG5_DENBC</name>
<sequence>MISLRQWYPVAGAKGITEKLFRHERQKEVARSVIEDYFRLYEPDLLRARKRRRLK</sequence>
<dbReference type="Proteomes" id="UP000297245">
    <property type="component" value="Unassembled WGS sequence"/>
</dbReference>
<organism evidence="1 2">
    <name type="scientific">Dendrothele bispora (strain CBS 962.96)</name>
    <dbReference type="NCBI Taxonomy" id="1314807"/>
    <lineage>
        <taxon>Eukaryota</taxon>
        <taxon>Fungi</taxon>
        <taxon>Dikarya</taxon>
        <taxon>Basidiomycota</taxon>
        <taxon>Agaricomycotina</taxon>
        <taxon>Agaricomycetes</taxon>
        <taxon>Agaricomycetidae</taxon>
        <taxon>Agaricales</taxon>
        <taxon>Agaricales incertae sedis</taxon>
        <taxon>Dendrothele</taxon>
    </lineage>
</organism>
<dbReference type="AlphaFoldDB" id="A0A4S8LFG5"/>
<protein>
    <submittedName>
        <fullName evidence="1">Uncharacterized protein</fullName>
    </submittedName>
</protein>